<proteinExistence type="inferred from homology"/>
<protein>
    <recommendedName>
        <fullName evidence="5">Pentacotripeptide-repeat region of PRORP domain-containing protein</fullName>
    </recommendedName>
</protein>
<feature type="repeat" description="PPR" evidence="3">
    <location>
        <begin position="349"/>
        <end position="383"/>
    </location>
</feature>
<feature type="repeat" description="PPR" evidence="3">
    <location>
        <begin position="481"/>
        <end position="515"/>
    </location>
</feature>
<dbReference type="Pfam" id="PF13041">
    <property type="entry name" value="PPR_2"/>
    <property type="match status" value="2"/>
</dbReference>
<dbReference type="GO" id="GO:0003723">
    <property type="term" value="F:RNA binding"/>
    <property type="evidence" value="ECO:0007669"/>
    <property type="project" value="InterPro"/>
</dbReference>
<dbReference type="FunFam" id="1.25.40.10:FF:000212">
    <property type="entry name" value="Pentatricopeptide repeat-containing protein At2g03380, mitochondrial"/>
    <property type="match status" value="1"/>
</dbReference>
<dbReference type="InterPro" id="IPR011990">
    <property type="entry name" value="TPR-like_helical_dom_sf"/>
</dbReference>
<dbReference type="PANTHER" id="PTHR47926">
    <property type="entry name" value="PENTATRICOPEPTIDE REPEAT-CONTAINING PROTEIN"/>
    <property type="match status" value="1"/>
</dbReference>
<evidence type="ECO:0000256" key="3">
    <source>
        <dbReference type="PROSITE-ProRule" id="PRU00708"/>
    </source>
</evidence>
<dbReference type="Gramene" id="NC9G0171450.1">
    <property type="protein sequence ID" value="NC9G0171450.1:cds"/>
    <property type="gene ID" value="NC9G0171450"/>
</dbReference>
<dbReference type="Gene3D" id="1.25.40.10">
    <property type="entry name" value="Tetratricopeptide repeat domain"/>
    <property type="match status" value="5"/>
</dbReference>
<dbReference type="NCBIfam" id="TIGR00756">
    <property type="entry name" value="PPR"/>
    <property type="match status" value="7"/>
</dbReference>
<dbReference type="PROSITE" id="PS51375">
    <property type="entry name" value="PPR"/>
    <property type="match status" value="6"/>
</dbReference>
<dbReference type="InterPro" id="IPR046960">
    <property type="entry name" value="PPR_At4g14850-like_plant"/>
</dbReference>
<feature type="repeat" description="PPR" evidence="3">
    <location>
        <begin position="584"/>
        <end position="618"/>
    </location>
</feature>
<reference evidence="4" key="1">
    <citation type="submission" date="2019-09" db="EMBL/GenBank/DDBJ databases">
        <authorList>
            <person name="Zhang L."/>
        </authorList>
    </citation>
    <scope>NUCLEOTIDE SEQUENCE</scope>
</reference>
<evidence type="ECO:0008006" key="5">
    <source>
        <dbReference type="Google" id="ProtNLM"/>
    </source>
</evidence>
<dbReference type="Pfam" id="PF20431">
    <property type="entry name" value="E_motif"/>
    <property type="match status" value="1"/>
</dbReference>
<feature type="repeat" description="PPR" evidence="3">
    <location>
        <begin position="318"/>
        <end position="348"/>
    </location>
</feature>
<gene>
    <name evidence="4" type="ORF">NYM_LOCUS27432</name>
</gene>
<dbReference type="FunFam" id="1.25.40.10:FF:000348">
    <property type="entry name" value="Pentatricopeptide repeat-containing protein chloroplastic"/>
    <property type="match status" value="1"/>
</dbReference>
<evidence type="ECO:0000256" key="1">
    <source>
        <dbReference type="ARBA" id="ARBA00022737"/>
    </source>
</evidence>
<dbReference type="PANTHER" id="PTHR47926:SF407">
    <property type="entry name" value="(WILD MALAYSIAN BANANA) HYPOTHETICAL PROTEIN"/>
    <property type="match status" value="1"/>
</dbReference>
<evidence type="ECO:0000313" key="4">
    <source>
        <dbReference type="EMBL" id="VVW76209.1"/>
    </source>
</evidence>
<dbReference type="AlphaFoldDB" id="A0A5K1GGY2"/>
<dbReference type="InterPro" id="IPR002885">
    <property type="entry name" value="PPR_rpt"/>
</dbReference>
<name>A0A5K1GGY2_9MAGN</name>
<sequence>MFAQIKTSSSKRMVYSLAATRFSNFQETADQLPCLMKHVKLAAYLLNPFGALPTNLRWICSPARQFFLQDAEFDATHLAGSCSRLASVDADLRDGFSSFNRPEKTLSLFFEARNCGFSIDDLQLVHAIKSCSSLLAINEGEQIHSFVTKAGFESDLYVRNGLINLYAKCGRIEIARGIFDMGLPLSLASWNTMICGYVKLGRMEDARNLFVEMPERDCVSWTTMIMGLDQSDDPVGAISMFGRMCTDAVRSNEVTIASVVSAFSRIGDVRGGRAIHATVVKLGFEFQVLVSTNLINMYIKYSNLDDACRLFDVIPCWNIVTLNVILNGYVKLGCVEDAERLFLNMPERDVVSWSAVIDGFLKAGQIQKAFEFYGRMQHDNVKPNKVTITNFLSICGDLLFLFEGQQLHGLVIKIGLDSYDFIHTTVIHMYAACGRMDLAHLQFVSGANRNISASNALIAGYVKHNRLDQARRIFDRMQNRDVVSWSSMVSGYAQSGQFEMALHLFYDMQKSGIRPNEITLVSVLSAISGSGDLRQGVWIHEYIYRNSIPLNDNLSAGLIDMYAKCGNINDALGLFHYIRNKCKSISPWNSIINGLAMHGYAEQSLSIFSDSQKIGLEPNSITFIGVLCACCHAGFVELGEAYFRSMTKQYRIQPNIKHYGCMVDLLGRAGRLEDAKELINSMPVKPDVVIWGSLLAACRSHGDVEMGEWAAKCLVDLEPSHGGGRVLLSNIYAGAGRWDEVHRIRRVMRRRKVQKLAAYSGVL</sequence>
<dbReference type="InterPro" id="IPR046848">
    <property type="entry name" value="E_motif"/>
</dbReference>
<dbReference type="GO" id="GO:0009451">
    <property type="term" value="P:RNA modification"/>
    <property type="evidence" value="ECO:0007669"/>
    <property type="project" value="InterPro"/>
</dbReference>
<accession>A0A5K1GGY2</accession>
<dbReference type="Pfam" id="PF01535">
    <property type="entry name" value="PPR"/>
    <property type="match status" value="6"/>
</dbReference>
<comment type="similarity">
    <text evidence="2">Belongs to the PPR family. PCMP-E subfamily.</text>
</comment>
<organism evidence="4">
    <name type="scientific">Nymphaea colorata</name>
    <name type="common">pocket water lily</name>
    <dbReference type="NCBI Taxonomy" id="210225"/>
    <lineage>
        <taxon>Eukaryota</taxon>
        <taxon>Viridiplantae</taxon>
        <taxon>Streptophyta</taxon>
        <taxon>Embryophyta</taxon>
        <taxon>Tracheophyta</taxon>
        <taxon>Spermatophyta</taxon>
        <taxon>Magnoliopsida</taxon>
        <taxon>Nymphaeales</taxon>
        <taxon>Nymphaeaceae</taxon>
        <taxon>Nymphaea</taxon>
    </lineage>
</organism>
<feature type="repeat" description="PPR" evidence="3">
    <location>
        <begin position="186"/>
        <end position="220"/>
    </location>
</feature>
<evidence type="ECO:0000256" key="2">
    <source>
        <dbReference type="ARBA" id="ARBA00061659"/>
    </source>
</evidence>
<dbReference type="EMBL" id="LR721787">
    <property type="protein sequence ID" value="VVW76209.1"/>
    <property type="molecule type" value="Genomic_DNA"/>
</dbReference>
<keyword evidence="1" id="KW-0677">Repeat</keyword>
<feature type="repeat" description="PPR" evidence="3">
    <location>
        <begin position="450"/>
        <end position="480"/>
    </location>
</feature>